<dbReference type="PIRSF" id="PIRSF006305">
    <property type="entry name" value="Maf"/>
    <property type="match status" value="1"/>
</dbReference>
<evidence type="ECO:0000256" key="2">
    <source>
        <dbReference type="ARBA" id="ARBA00022801"/>
    </source>
</evidence>
<evidence type="ECO:0000256" key="1">
    <source>
        <dbReference type="ARBA" id="ARBA00001968"/>
    </source>
</evidence>
<gene>
    <name evidence="3" type="ORF">MNBD_DELTA03-301</name>
</gene>
<accession>A0A3B0UTA5</accession>
<dbReference type="HAMAP" id="MF_00528">
    <property type="entry name" value="Maf"/>
    <property type="match status" value="1"/>
</dbReference>
<dbReference type="SUPFAM" id="SSF52972">
    <property type="entry name" value="ITPase-like"/>
    <property type="match status" value="1"/>
</dbReference>
<organism evidence="3">
    <name type="scientific">hydrothermal vent metagenome</name>
    <dbReference type="NCBI Taxonomy" id="652676"/>
    <lineage>
        <taxon>unclassified sequences</taxon>
        <taxon>metagenomes</taxon>
        <taxon>ecological metagenomes</taxon>
    </lineage>
</organism>
<name>A0A3B0UTA5_9ZZZZ</name>
<protein>
    <submittedName>
        <fullName evidence="3">Septum formation protein Maf</fullName>
    </submittedName>
</protein>
<dbReference type="AlphaFoldDB" id="A0A3B0UTA5"/>
<dbReference type="InterPro" id="IPR029001">
    <property type="entry name" value="ITPase-like_fam"/>
</dbReference>
<dbReference type="NCBIfam" id="TIGR00172">
    <property type="entry name" value="maf"/>
    <property type="match status" value="1"/>
</dbReference>
<keyword evidence="2" id="KW-0378">Hydrolase</keyword>
<dbReference type="InterPro" id="IPR003697">
    <property type="entry name" value="Maf-like"/>
</dbReference>
<dbReference type="PANTHER" id="PTHR43213:SF5">
    <property type="entry name" value="BIFUNCTIONAL DTTP_UTP PYROPHOSPHATASE_METHYLTRANSFERASE PROTEIN-RELATED"/>
    <property type="match status" value="1"/>
</dbReference>
<dbReference type="Pfam" id="PF02545">
    <property type="entry name" value="Maf"/>
    <property type="match status" value="1"/>
</dbReference>
<sequence>MTAAPSPEARIFRAQRPLILASGSPRRRKMLADLGLDFEIVTTEIDETAKPDEKAEHLVKRLAAAKAHAALVTKDDSWILSADTAVVINSTILGKPGNNEEAAVMLTRLAGHRHEVWTGFGLLNHQRNIFICHAIRTEVRFADWPPEICRAYAATNEPLDKAGAYGIQGLGGFMIQEISGSYSNVVGLPLAEILTEMLRLDIIKVVQS</sequence>
<reference evidence="3" key="1">
    <citation type="submission" date="2018-06" db="EMBL/GenBank/DDBJ databases">
        <authorList>
            <person name="Zhirakovskaya E."/>
        </authorList>
    </citation>
    <scope>NUCLEOTIDE SEQUENCE</scope>
</reference>
<evidence type="ECO:0000313" key="3">
    <source>
        <dbReference type="EMBL" id="VAW34331.1"/>
    </source>
</evidence>
<dbReference type="EMBL" id="UOEX01000096">
    <property type="protein sequence ID" value="VAW34331.1"/>
    <property type="molecule type" value="Genomic_DNA"/>
</dbReference>
<dbReference type="CDD" id="cd00555">
    <property type="entry name" value="Maf"/>
    <property type="match status" value="1"/>
</dbReference>
<dbReference type="PANTHER" id="PTHR43213">
    <property type="entry name" value="BIFUNCTIONAL DTTP/UTP PYROPHOSPHATASE/METHYLTRANSFERASE PROTEIN-RELATED"/>
    <property type="match status" value="1"/>
</dbReference>
<dbReference type="GO" id="GO:0047429">
    <property type="term" value="F:nucleoside triphosphate diphosphatase activity"/>
    <property type="evidence" value="ECO:0007669"/>
    <property type="project" value="InterPro"/>
</dbReference>
<proteinExistence type="inferred from homology"/>
<comment type="cofactor">
    <cofactor evidence="1">
        <name>a divalent metal cation</name>
        <dbReference type="ChEBI" id="CHEBI:60240"/>
    </cofactor>
</comment>
<dbReference type="Gene3D" id="3.90.950.10">
    <property type="match status" value="1"/>
</dbReference>